<dbReference type="RefSeq" id="WP_036278334.1">
    <property type="nucleotide sequence ID" value="NZ_CP014476.1"/>
</dbReference>
<dbReference type="PANTHER" id="PTHR21015:SF22">
    <property type="entry name" value="GLYCOSYLTRANSFERASE"/>
    <property type="match status" value="1"/>
</dbReference>
<gene>
    <name evidence="2" type="ORF">JT25_010185</name>
</gene>
<dbReference type="EMBL" id="CP014476">
    <property type="protein sequence ID" value="AMK76853.1"/>
    <property type="molecule type" value="Genomic_DNA"/>
</dbReference>
<dbReference type="PANTHER" id="PTHR21015">
    <property type="entry name" value="UDP-N-ACETYLGLUCOSAMINE--N-ACETYLMURAMYL-(PENTAPEPTIDE) PYROPHOSPHORYL-UNDECAPRENOL N-ACETYLGLUCOSAMINE TRANSFERASE 1"/>
    <property type="match status" value="1"/>
</dbReference>
<dbReference type="KEGG" id="mdn:JT25_010185"/>
<reference evidence="2 3" key="1">
    <citation type="journal article" date="2015" name="Environ. Microbiol.">
        <title>Methane oxidation coupled to nitrate reduction under hypoxia by the Gammaproteobacterium Methylomonas denitrificans, sp. nov. type strain FJG1.</title>
        <authorList>
            <person name="Kits K.D."/>
            <person name="Klotz M.G."/>
            <person name="Stein L.Y."/>
        </authorList>
    </citation>
    <scope>NUCLEOTIDE SEQUENCE [LARGE SCALE GENOMIC DNA]</scope>
    <source>
        <strain evidence="2 3">FJG1</strain>
    </source>
</reference>
<accession>A0A126T447</accession>
<dbReference type="InterPro" id="IPR010610">
    <property type="entry name" value="EryCIII-like_C"/>
</dbReference>
<dbReference type="Proteomes" id="UP000030512">
    <property type="component" value="Chromosome"/>
</dbReference>
<evidence type="ECO:0000313" key="3">
    <source>
        <dbReference type="Proteomes" id="UP000030512"/>
    </source>
</evidence>
<sequence>MSRILFAWELGGNLGHITRQLPIARQLRQMGHQVFFVVRDTAVAAQLLTPEGFAYTQAPINVDKKRLPQPVNYAEILIASGYADPVVLLGLVQGWLSLIRLFKADLMVVDHAPTALVAAHLTGLPAITIGTGFEIPPDRVPLPSIRPWETIPTERLLRAEHYVLERLNALATFLKGGTIERITDLFQGSRRVLATFAELDHYGIREGVNYVGPLFTGTTGQPVDWCLTDQPHVFAYLRPETPGFDNLLKALSKLSAEVIVVAPGIKPAHIQAFARPNLRILTQPVQTEQLFKLTDCVVTNGGTGTVSQCLLAGIPLLLVPQNVEQFLMGLRVEAIGAGIATRNNRQEPDFAGLLEDLLKKSRYRQSAQAFAKQYAGYTSSGTIDSVIQLIDNTLKTPVSSN</sequence>
<dbReference type="GO" id="GO:0016757">
    <property type="term" value="F:glycosyltransferase activity"/>
    <property type="evidence" value="ECO:0007669"/>
    <property type="project" value="UniProtKB-ARBA"/>
</dbReference>
<evidence type="ECO:0000259" key="1">
    <source>
        <dbReference type="Pfam" id="PF06722"/>
    </source>
</evidence>
<protein>
    <recommendedName>
        <fullName evidence="1">Erythromycin biosynthesis protein CIII-like C-terminal domain-containing protein</fullName>
    </recommendedName>
</protein>
<dbReference type="Pfam" id="PF06722">
    <property type="entry name" value="EryCIII-like_C"/>
    <property type="match status" value="1"/>
</dbReference>
<dbReference type="Gene3D" id="3.40.50.2000">
    <property type="entry name" value="Glycogen Phosphorylase B"/>
    <property type="match status" value="2"/>
</dbReference>
<dbReference type="AlphaFoldDB" id="A0A126T447"/>
<dbReference type="SUPFAM" id="SSF53756">
    <property type="entry name" value="UDP-Glycosyltransferase/glycogen phosphorylase"/>
    <property type="match status" value="1"/>
</dbReference>
<dbReference type="STRING" id="1538553.JT25_010185"/>
<evidence type="ECO:0000313" key="2">
    <source>
        <dbReference type="EMBL" id="AMK76853.1"/>
    </source>
</evidence>
<keyword evidence="3" id="KW-1185">Reference proteome</keyword>
<dbReference type="OrthoDB" id="271062at2"/>
<organism evidence="2 3">
    <name type="scientific">Methylomonas denitrificans</name>
    <dbReference type="NCBI Taxonomy" id="1538553"/>
    <lineage>
        <taxon>Bacteria</taxon>
        <taxon>Pseudomonadati</taxon>
        <taxon>Pseudomonadota</taxon>
        <taxon>Gammaproteobacteria</taxon>
        <taxon>Methylococcales</taxon>
        <taxon>Methylococcaceae</taxon>
        <taxon>Methylomonas</taxon>
    </lineage>
</organism>
<proteinExistence type="predicted"/>
<name>A0A126T447_9GAMM</name>
<feature type="domain" description="Erythromycin biosynthesis protein CIII-like C-terminal" evidence="1">
    <location>
        <begin position="246"/>
        <end position="375"/>
    </location>
</feature>